<evidence type="ECO:0000256" key="1">
    <source>
        <dbReference type="SAM" id="SignalP"/>
    </source>
</evidence>
<reference evidence="2 3" key="1">
    <citation type="submission" date="2024-06" db="EMBL/GenBank/DDBJ databases">
        <title>Chitinophaga defluvii sp. nov., isolated from municipal sewage.</title>
        <authorList>
            <person name="Zhang L."/>
        </authorList>
    </citation>
    <scope>NUCLEOTIDE SEQUENCE [LARGE SCALE GENOMIC DNA]</scope>
    <source>
        <strain evidence="2 3">H8</strain>
    </source>
</reference>
<gene>
    <name evidence="2" type="ORF">ABR189_20065</name>
</gene>
<dbReference type="Pfam" id="PF11276">
    <property type="entry name" value="DUF3078"/>
    <property type="match status" value="1"/>
</dbReference>
<evidence type="ECO:0000313" key="3">
    <source>
        <dbReference type="Proteomes" id="UP001549749"/>
    </source>
</evidence>
<feature type="chain" id="PRO_5046357424" evidence="1">
    <location>
        <begin position="26"/>
        <end position="331"/>
    </location>
</feature>
<comment type="caution">
    <text evidence="2">The sequence shown here is derived from an EMBL/GenBank/DDBJ whole genome shotgun (WGS) entry which is preliminary data.</text>
</comment>
<organism evidence="2 3">
    <name type="scientific">Chitinophaga defluvii</name>
    <dbReference type="NCBI Taxonomy" id="3163343"/>
    <lineage>
        <taxon>Bacteria</taxon>
        <taxon>Pseudomonadati</taxon>
        <taxon>Bacteroidota</taxon>
        <taxon>Chitinophagia</taxon>
        <taxon>Chitinophagales</taxon>
        <taxon>Chitinophagaceae</taxon>
        <taxon>Chitinophaga</taxon>
    </lineage>
</organism>
<feature type="signal peptide" evidence="1">
    <location>
        <begin position="1"/>
        <end position="25"/>
    </location>
</feature>
<keyword evidence="1" id="KW-0732">Signal</keyword>
<accession>A0ABV2T9M0</accession>
<keyword evidence="3" id="KW-1185">Reference proteome</keyword>
<dbReference type="EMBL" id="JBEXAC010000002">
    <property type="protein sequence ID" value="MET6999696.1"/>
    <property type="molecule type" value="Genomic_DNA"/>
</dbReference>
<dbReference type="RefSeq" id="WP_354662259.1">
    <property type="nucleotide sequence ID" value="NZ_JBEXAC010000002.1"/>
</dbReference>
<dbReference type="Proteomes" id="UP001549749">
    <property type="component" value="Unassembled WGS sequence"/>
</dbReference>
<sequence>MKSMLMKKIVLSVICCLCVIQMAHAQDDWLRQSGWMKTSREEVGNKLKEARKKLNKDGDTIQVYWRKGVALNVMINQGSLTNWAAGGDRFSFSISSGLTAYSFYKEGRNAWDNILDLAYGYVNTTSLGGRKSDDRIDFTSKYGYDIGKSWYLSGLLNLRTQFSDGYLYETDTLPSLVSRFFSPAYALASPGMDFKPNNEFSLFISPVTARLVLVMDKYLSSIGSYGVDTGRTVKTEIGAYLSLNWNKQVAQNINYKTRLDLFSDYKHNPQNINVYWTNALALKVNKYISANVSVDMIYDDNVKVFENKKTGVLGPRLQIKQVIGVGLTVSF</sequence>
<evidence type="ECO:0000313" key="2">
    <source>
        <dbReference type="EMBL" id="MET6999696.1"/>
    </source>
</evidence>
<name>A0ABV2T9M0_9BACT</name>
<proteinExistence type="predicted"/>
<dbReference type="InterPro" id="IPR021428">
    <property type="entry name" value="DUF3078"/>
</dbReference>
<protein>
    <submittedName>
        <fullName evidence="2">DUF3078 domain-containing protein</fullName>
    </submittedName>
</protein>